<dbReference type="RefSeq" id="WP_152575018.1">
    <property type="nucleotide sequence ID" value="NZ_VIKU02000004.1"/>
</dbReference>
<gene>
    <name evidence="3" type="ORF">FK220_014280</name>
</gene>
<feature type="chain" id="PRO_5036914130" evidence="2">
    <location>
        <begin position="20"/>
        <end position="296"/>
    </location>
</feature>
<dbReference type="EMBL" id="VIKU02000004">
    <property type="protein sequence ID" value="NHF60519.1"/>
    <property type="molecule type" value="Genomic_DNA"/>
</dbReference>
<dbReference type="AlphaFoldDB" id="A0A967AV23"/>
<feature type="signal peptide" evidence="2">
    <location>
        <begin position="1"/>
        <end position="19"/>
    </location>
</feature>
<name>A0A967AV23_9FLAO</name>
<evidence type="ECO:0000256" key="2">
    <source>
        <dbReference type="SAM" id="SignalP"/>
    </source>
</evidence>
<reference evidence="3" key="1">
    <citation type="submission" date="2019-07" db="EMBL/GenBank/DDBJ databases">
        <authorList>
            <person name="De-Chao Zhang Q."/>
        </authorList>
    </citation>
    <scope>NUCLEOTIDE SEQUENCE</scope>
    <source>
        <strain evidence="3">TP-CH-4</strain>
    </source>
</reference>
<keyword evidence="4" id="KW-1185">Reference proteome</keyword>
<reference evidence="3" key="2">
    <citation type="submission" date="2020-03" db="EMBL/GenBank/DDBJ databases">
        <title>Flavobacteriaceae bacterium strain TP-CH-4, a member of the family Flavobacteriaceae isolated from a deep-sea seamount.</title>
        <authorList>
            <person name="Zhang D.-C."/>
        </authorList>
    </citation>
    <scope>NUCLEOTIDE SEQUENCE</scope>
    <source>
        <strain evidence="3">TP-CH-4</strain>
    </source>
</reference>
<evidence type="ECO:0000313" key="3">
    <source>
        <dbReference type="EMBL" id="NHF60519.1"/>
    </source>
</evidence>
<protein>
    <submittedName>
        <fullName evidence="3">Uncharacterized protein</fullName>
    </submittedName>
</protein>
<evidence type="ECO:0000313" key="4">
    <source>
        <dbReference type="Proteomes" id="UP000707206"/>
    </source>
</evidence>
<comment type="caution">
    <text evidence="3">The sequence shown here is derived from an EMBL/GenBank/DDBJ whole genome shotgun (WGS) entry which is preliminary data.</text>
</comment>
<accession>A0A967AV23</accession>
<proteinExistence type="predicted"/>
<organism evidence="3 4">
    <name type="scientific">Pelagihabitans pacificus</name>
    <dbReference type="NCBI Taxonomy" id="2696054"/>
    <lineage>
        <taxon>Bacteria</taxon>
        <taxon>Pseudomonadati</taxon>
        <taxon>Bacteroidota</taxon>
        <taxon>Flavobacteriia</taxon>
        <taxon>Flavobacteriales</taxon>
        <taxon>Flavobacteriaceae</taxon>
        <taxon>Pelagihabitans</taxon>
    </lineage>
</organism>
<dbReference type="Proteomes" id="UP000707206">
    <property type="component" value="Unassembled WGS sequence"/>
</dbReference>
<sequence>MKKNIVNLGILVTALILNACSSDSDDNDNDNLAKLQADVEEITVTATSGAWSITNFVDSGKNETADFMGYGFTFNQDGSLVAENGNTTVTGTWSITIDDDVSDDSDDDSSSGDNVDDCNACTVEQLTNVLTACTDWFVDKLERNDNDLEDNYSSYRFNFSADGTVTVSTGSNNYTGSWEATGSGNNIQVVLTVADLADFQDTWTLHEIELYNGESKVDMRINGEDRLRFNNGCTLGNFNSGNSTGEIDFNIFFAAPEDFNELSEDWNIVSYSASKIELKHVSGGNGGTDLLTFEKD</sequence>
<keyword evidence="2" id="KW-0732">Signal</keyword>
<evidence type="ECO:0000256" key="1">
    <source>
        <dbReference type="SAM" id="MobiDB-lite"/>
    </source>
</evidence>
<feature type="region of interest" description="Disordered" evidence="1">
    <location>
        <begin position="97"/>
        <end position="116"/>
    </location>
</feature>